<dbReference type="Gene3D" id="3.30.70.1320">
    <property type="entry name" value="Multidrug efflux transporter AcrB pore domain like"/>
    <property type="match status" value="1"/>
</dbReference>
<feature type="transmembrane region" description="Helical" evidence="8">
    <location>
        <begin position="337"/>
        <end position="353"/>
    </location>
</feature>
<evidence type="ECO:0000256" key="7">
    <source>
        <dbReference type="ARBA" id="ARBA00023136"/>
    </source>
</evidence>
<dbReference type="FunFam" id="3.30.70.1430:FF:000001">
    <property type="entry name" value="Efflux pump membrane transporter"/>
    <property type="match status" value="1"/>
</dbReference>
<dbReference type="AlphaFoldDB" id="A0A8J2Z0A6"/>
<dbReference type="GO" id="GO:0005886">
    <property type="term" value="C:plasma membrane"/>
    <property type="evidence" value="ECO:0007669"/>
    <property type="project" value="UniProtKB-SubCell"/>
</dbReference>
<dbReference type="Gene3D" id="3.30.70.1430">
    <property type="entry name" value="Multidrug efflux transporter AcrB pore domain"/>
    <property type="match status" value="2"/>
</dbReference>
<evidence type="ECO:0000256" key="6">
    <source>
        <dbReference type="ARBA" id="ARBA00022989"/>
    </source>
</evidence>
<keyword evidence="6 8" id="KW-1133">Transmembrane helix</keyword>
<feature type="transmembrane region" description="Helical" evidence="8">
    <location>
        <begin position="463"/>
        <end position="490"/>
    </location>
</feature>
<feature type="transmembrane region" description="Helical" evidence="8">
    <location>
        <begin position="12"/>
        <end position="32"/>
    </location>
</feature>
<dbReference type="SUPFAM" id="SSF82693">
    <property type="entry name" value="Multidrug efflux transporter AcrB pore domain, PN1, PN2, PC1 and PC2 subdomains"/>
    <property type="match status" value="3"/>
</dbReference>
<dbReference type="RefSeq" id="WP_189052385.1">
    <property type="nucleotide sequence ID" value="NZ_BMJQ01000031.1"/>
</dbReference>
<dbReference type="PRINTS" id="PR00702">
    <property type="entry name" value="ACRIFLAVINRP"/>
</dbReference>
<keyword evidence="3" id="KW-1003">Cell membrane</keyword>
<sequence>MNIPAFFIRRPIPTGLLMVAILALGVVGYSLLPIATLPQVDFPTIQVSAALPGASAETMASSVAAPLERALAQLPGVLQLTSSSTLGKTSINIQFALDRQIDGAAQDVQTAINSAEGDLPKNLPSPPTYHKSNPAIFPILSLMLTSPSLPIERVDAYADDYLIPQLARIEGVGLVDMNGEQKPAIRIQVRPATLSGLGLTLEDVRSAIAQATVDGPKGLFDGDSQSTAIAANDQLTDIAGFRNLVIAHHAGRAVQLKDVADVLHGAEDVRNRGWFNRDRAIMVDVHQQPGYNVAATVDRVKAALPIILKTLPPSIKATVFGDRTQTIRATVADVERTLILSVLLVVAVVYAFLREWRATLIPSLAIPLALVGTFGVMELLGYSLDNFSLMGLAIAVGFVVDDAIVVVENTARHLAMGKGARQAAIDGAGEVAFTILSITVSLVAVFIPILFMGGIVGRIFREFAVTVSVAVLISGVVSVTLSPMLCAHLLRRNAAARDEYETARGFARLTPFYARSLRWALRHPGTMLLVTMATLAVTVTLYAVTAKGFIPEQDTSQLAGVTEAAPDISSAAMAEKQQEIARIVLKDPDVVELFSSLGSNGLNTGRMTINLRPVGERRADAQTIIQRLRRAVAPVAGAALFLQQRQDIQVGARPSKTQYQYTIEDPNVGELFHWAPILTDALRTLPELTGVTSDLQAQGPQTNLAIDRTTAARLGVTVQQIDDVLYDAFGQRQVATIFSQLDQTKVVLELEPRWQRDQETLASLYVRSSETGGLVPLNTFVSLGQSLAPLSINHQDQTPAVTLSFNLAPGVALGEAVSAVEAARQRIQLPDTIMGGFQGTAQAFKASLSSQPYLILAAILAIYLVLGMLYQSLLHPITILSTLPSAGLGALLALGATGFELSVVGVIGILLLIGIVKKNGIMMVDFALEAERGQGLPAAVAIYDAAILRFRPIMMTTMAALLGAVPLALGRGAGAELQRPLGIAIVGGLVVSQVLTLYTTPVVYVALDRLAQALHARRGKAVAPQGSTPQGSASRSAD</sequence>
<dbReference type="FunFam" id="1.20.1640.10:FF:000001">
    <property type="entry name" value="Efflux pump membrane transporter"/>
    <property type="match status" value="1"/>
</dbReference>
<dbReference type="Pfam" id="PF00873">
    <property type="entry name" value="ACR_tran"/>
    <property type="match status" value="1"/>
</dbReference>
<reference evidence="9" key="1">
    <citation type="journal article" date="2014" name="Int. J. Syst. Evol. Microbiol.">
        <title>Complete genome sequence of Corynebacterium casei LMG S-19264T (=DSM 44701T), isolated from a smear-ripened cheese.</title>
        <authorList>
            <consortium name="US DOE Joint Genome Institute (JGI-PGF)"/>
            <person name="Walter F."/>
            <person name="Albersmeier A."/>
            <person name="Kalinowski J."/>
            <person name="Ruckert C."/>
        </authorList>
    </citation>
    <scope>NUCLEOTIDE SEQUENCE</scope>
    <source>
        <strain evidence="9">CGMCC 1.15725</strain>
    </source>
</reference>
<dbReference type="SUPFAM" id="SSF82866">
    <property type="entry name" value="Multidrug efflux transporter AcrB transmembrane domain"/>
    <property type="match status" value="2"/>
</dbReference>
<reference evidence="9" key="2">
    <citation type="submission" date="2020-09" db="EMBL/GenBank/DDBJ databases">
        <authorList>
            <person name="Sun Q."/>
            <person name="Zhou Y."/>
        </authorList>
    </citation>
    <scope>NUCLEOTIDE SEQUENCE</scope>
    <source>
        <strain evidence="9">CGMCC 1.15725</strain>
    </source>
</reference>
<feature type="transmembrane region" description="Helical" evidence="8">
    <location>
        <begin position="981"/>
        <end position="1007"/>
    </location>
</feature>
<keyword evidence="10" id="KW-1185">Reference proteome</keyword>
<evidence type="ECO:0000256" key="2">
    <source>
        <dbReference type="ARBA" id="ARBA00022448"/>
    </source>
</evidence>
<dbReference type="EMBL" id="BMJQ01000031">
    <property type="protein sequence ID" value="GGF49637.1"/>
    <property type="molecule type" value="Genomic_DNA"/>
</dbReference>
<evidence type="ECO:0000313" key="10">
    <source>
        <dbReference type="Proteomes" id="UP000646365"/>
    </source>
</evidence>
<comment type="caution">
    <text evidence="9">The sequence shown here is derived from an EMBL/GenBank/DDBJ whole genome shotgun (WGS) entry which is preliminary data.</text>
</comment>
<dbReference type="InterPro" id="IPR001036">
    <property type="entry name" value="Acrflvin-R"/>
</dbReference>
<feature type="transmembrane region" description="Helical" evidence="8">
    <location>
        <begin position="428"/>
        <end position="451"/>
    </location>
</feature>
<accession>A0A8J2Z0A6</accession>
<dbReference type="Gene3D" id="1.20.1640.10">
    <property type="entry name" value="Multidrug efflux transporter AcrB transmembrane domain"/>
    <property type="match status" value="2"/>
</dbReference>
<dbReference type="PANTHER" id="PTHR32063">
    <property type="match status" value="1"/>
</dbReference>
<keyword evidence="2" id="KW-0813">Transport</keyword>
<dbReference type="Proteomes" id="UP000646365">
    <property type="component" value="Unassembled WGS sequence"/>
</dbReference>
<comment type="subcellular location">
    <subcellularLocation>
        <location evidence="1">Cell inner membrane</location>
        <topology evidence="1">Multi-pass membrane protein</topology>
    </subcellularLocation>
</comment>
<name>A0A8J2Z0A6_9PROT</name>
<protein>
    <submittedName>
        <fullName evidence="9">Acriflavine resistance protein B</fullName>
    </submittedName>
</protein>
<evidence type="ECO:0000256" key="3">
    <source>
        <dbReference type="ARBA" id="ARBA00022475"/>
    </source>
</evidence>
<dbReference type="Gene3D" id="3.30.2090.10">
    <property type="entry name" value="Multidrug efflux transporter AcrB TolC docking domain, DN and DC subdomains"/>
    <property type="match status" value="2"/>
</dbReference>
<evidence type="ECO:0000256" key="1">
    <source>
        <dbReference type="ARBA" id="ARBA00004429"/>
    </source>
</evidence>
<evidence type="ECO:0000256" key="5">
    <source>
        <dbReference type="ARBA" id="ARBA00022692"/>
    </source>
</evidence>
<keyword evidence="7 8" id="KW-0472">Membrane</keyword>
<gene>
    <name evidence="9" type="ORF">GCM10011611_65080</name>
</gene>
<dbReference type="Gene3D" id="3.30.70.1440">
    <property type="entry name" value="Multidrug efflux transporter AcrB pore domain"/>
    <property type="match status" value="1"/>
</dbReference>
<keyword evidence="4" id="KW-0997">Cell inner membrane</keyword>
<feature type="transmembrane region" description="Helical" evidence="8">
    <location>
        <begin position="952"/>
        <end position="969"/>
    </location>
</feature>
<proteinExistence type="predicted"/>
<evidence type="ECO:0000313" key="9">
    <source>
        <dbReference type="EMBL" id="GGF49637.1"/>
    </source>
</evidence>
<feature type="transmembrane region" description="Helical" evidence="8">
    <location>
        <begin position="360"/>
        <end position="381"/>
    </location>
</feature>
<dbReference type="GO" id="GO:0042910">
    <property type="term" value="F:xenobiotic transmembrane transporter activity"/>
    <property type="evidence" value="ECO:0007669"/>
    <property type="project" value="TreeGrafter"/>
</dbReference>
<dbReference type="SUPFAM" id="SSF82714">
    <property type="entry name" value="Multidrug efflux transporter AcrB TolC docking domain, DN and DC subdomains"/>
    <property type="match status" value="2"/>
</dbReference>
<organism evidence="9 10">
    <name type="scientific">Aliidongia dinghuensis</name>
    <dbReference type="NCBI Taxonomy" id="1867774"/>
    <lineage>
        <taxon>Bacteria</taxon>
        <taxon>Pseudomonadati</taxon>
        <taxon>Pseudomonadota</taxon>
        <taxon>Alphaproteobacteria</taxon>
        <taxon>Rhodospirillales</taxon>
        <taxon>Dongiaceae</taxon>
        <taxon>Aliidongia</taxon>
    </lineage>
</organism>
<dbReference type="InterPro" id="IPR027463">
    <property type="entry name" value="AcrB_DN_DC_subdom"/>
</dbReference>
<evidence type="ECO:0000256" key="8">
    <source>
        <dbReference type="SAM" id="Phobius"/>
    </source>
</evidence>
<feature type="transmembrane region" description="Helical" evidence="8">
    <location>
        <begin position="853"/>
        <end position="870"/>
    </location>
</feature>
<feature type="transmembrane region" description="Helical" evidence="8">
    <location>
        <begin position="890"/>
        <end position="913"/>
    </location>
</feature>
<keyword evidence="5 8" id="KW-0812">Transmembrane</keyword>
<dbReference type="PANTHER" id="PTHR32063:SF21">
    <property type="entry name" value="MULTIDRUG RESISTANCE PROTEIN MDTB"/>
    <property type="match status" value="1"/>
</dbReference>
<evidence type="ECO:0000256" key="4">
    <source>
        <dbReference type="ARBA" id="ARBA00022519"/>
    </source>
</evidence>